<sequence>MSAQSRPFLVEGAASEMFKFCGLRAASQPAEPPPCSEILVSLAAARRHRSGTSAEWLHGNGFMWVKSVTGWIQRAVASLGPSRLVRDRLDTEGCGLSRSDSASPWSTGYRGLWLVSVVSASPWSTGYRGLWLVSVRLG</sequence>
<keyword evidence="2" id="KW-1185">Reference proteome</keyword>
<dbReference type="EMBL" id="JAWDGP010005727">
    <property type="protein sequence ID" value="KAK3753010.1"/>
    <property type="molecule type" value="Genomic_DNA"/>
</dbReference>
<name>A0AAE0YPA0_9GAST</name>
<protein>
    <submittedName>
        <fullName evidence="1">Uncharacterized protein</fullName>
    </submittedName>
</protein>
<organism evidence="1 2">
    <name type="scientific">Elysia crispata</name>
    <name type="common">lettuce slug</name>
    <dbReference type="NCBI Taxonomy" id="231223"/>
    <lineage>
        <taxon>Eukaryota</taxon>
        <taxon>Metazoa</taxon>
        <taxon>Spiralia</taxon>
        <taxon>Lophotrochozoa</taxon>
        <taxon>Mollusca</taxon>
        <taxon>Gastropoda</taxon>
        <taxon>Heterobranchia</taxon>
        <taxon>Euthyneura</taxon>
        <taxon>Panpulmonata</taxon>
        <taxon>Sacoglossa</taxon>
        <taxon>Placobranchoidea</taxon>
        <taxon>Plakobranchidae</taxon>
        <taxon>Elysia</taxon>
    </lineage>
</organism>
<reference evidence="1" key="1">
    <citation type="journal article" date="2023" name="G3 (Bethesda)">
        <title>A reference genome for the long-term kleptoplast-retaining sea slug Elysia crispata morphotype clarki.</title>
        <authorList>
            <person name="Eastman K.E."/>
            <person name="Pendleton A.L."/>
            <person name="Shaikh M.A."/>
            <person name="Suttiyut T."/>
            <person name="Ogas R."/>
            <person name="Tomko P."/>
            <person name="Gavelis G."/>
            <person name="Widhalm J.R."/>
            <person name="Wisecaver J.H."/>
        </authorList>
    </citation>
    <scope>NUCLEOTIDE SEQUENCE</scope>
    <source>
        <strain evidence="1">ECLA1</strain>
    </source>
</reference>
<proteinExistence type="predicted"/>
<comment type="caution">
    <text evidence="1">The sequence shown here is derived from an EMBL/GenBank/DDBJ whole genome shotgun (WGS) entry which is preliminary data.</text>
</comment>
<gene>
    <name evidence="1" type="ORF">RRG08_020175</name>
</gene>
<accession>A0AAE0YPA0</accession>
<evidence type="ECO:0000313" key="2">
    <source>
        <dbReference type="Proteomes" id="UP001283361"/>
    </source>
</evidence>
<evidence type="ECO:0000313" key="1">
    <source>
        <dbReference type="EMBL" id="KAK3753010.1"/>
    </source>
</evidence>
<dbReference type="AlphaFoldDB" id="A0AAE0YPA0"/>
<dbReference type="Proteomes" id="UP001283361">
    <property type="component" value="Unassembled WGS sequence"/>
</dbReference>